<feature type="compositionally biased region" description="Low complexity" evidence="17">
    <location>
        <begin position="914"/>
        <end position="924"/>
    </location>
</feature>
<dbReference type="SUPFAM" id="SSF56300">
    <property type="entry name" value="Metallo-dependent phosphatases"/>
    <property type="match status" value="1"/>
</dbReference>
<evidence type="ECO:0000259" key="18">
    <source>
        <dbReference type="SMART" id="SM01347"/>
    </source>
</evidence>
<dbReference type="Gene3D" id="3.30.110.110">
    <property type="entry name" value="Mre11, capping domain"/>
    <property type="match status" value="1"/>
</dbReference>
<keyword evidence="15 16" id="KW-0469">Meiosis</keyword>
<evidence type="ECO:0000256" key="4">
    <source>
        <dbReference type="ARBA" id="ARBA00009028"/>
    </source>
</evidence>
<feature type="compositionally biased region" description="Low complexity" evidence="17">
    <location>
        <begin position="763"/>
        <end position="798"/>
    </location>
</feature>
<keyword evidence="5" id="KW-0158">Chromosome</keyword>
<evidence type="ECO:0000313" key="19">
    <source>
        <dbReference type="EMBL" id="GLI63345.1"/>
    </source>
</evidence>
<feature type="compositionally biased region" description="Low complexity" evidence="17">
    <location>
        <begin position="949"/>
        <end position="962"/>
    </location>
</feature>
<organism evidence="19 20">
    <name type="scientific">Volvox africanus</name>
    <dbReference type="NCBI Taxonomy" id="51714"/>
    <lineage>
        <taxon>Eukaryota</taxon>
        <taxon>Viridiplantae</taxon>
        <taxon>Chlorophyta</taxon>
        <taxon>core chlorophytes</taxon>
        <taxon>Chlorophyceae</taxon>
        <taxon>CS clade</taxon>
        <taxon>Chlamydomonadales</taxon>
        <taxon>Volvocaceae</taxon>
        <taxon>Volvox</taxon>
    </lineage>
</organism>
<keyword evidence="7" id="KW-0479">Metal-binding</keyword>
<evidence type="ECO:0000256" key="12">
    <source>
        <dbReference type="ARBA" id="ARBA00023204"/>
    </source>
</evidence>
<keyword evidence="11 16" id="KW-0269">Exonuclease</keyword>
<feature type="compositionally biased region" description="Low complexity" evidence="17">
    <location>
        <begin position="693"/>
        <end position="705"/>
    </location>
</feature>
<gene>
    <name evidence="19" type="ORF">VaNZ11_006268</name>
</gene>
<evidence type="ECO:0000256" key="5">
    <source>
        <dbReference type="ARBA" id="ARBA00022454"/>
    </source>
</evidence>
<keyword evidence="13 16" id="KW-0464">Manganese</keyword>
<comment type="caution">
    <text evidence="19">The sequence shown here is derived from an EMBL/GenBank/DDBJ whole genome shotgun (WGS) entry which is preliminary data.</text>
</comment>
<comment type="cofactor">
    <cofactor evidence="1">
        <name>Mn(2+)</name>
        <dbReference type="ChEBI" id="CHEBI:29035"/>
    </cofactor>
</comment>
<evidence type="ECO:0000256" key="17">
    <source>
        <dbReference type="SAM" id="MobiDB-lite"/>
    </source>
</evidence>
<evidence type="ECO:0000256" key="2">
    <source>
        <dbReference type="ARBA" id="ARBA00004123"/>
    </source>
</evidence>
<comment type="similarity">
    <text evidence="4 16">Belongs to the MRE11/RAD32 family.</text>
</comment>
<dbReference type="InterPro" id="IPR029052">
    <property type="entry name" value="Metallo-depent_PP-like"/>
</dbReference>
<evidence type="ECO:0000256" key="3">
    <source>
        <dbReference type="ARBA" id="ARBA00004286"/>
    </source>
</evidence>
<dbReference type="InterPro" id="IPR004843">
    <property type="entry name" value="Calcineurin-like_PHP"/>
</dbReference>
<feature type="compositionally biased region" description="Gly residues" evidence="17">
    <location>
        <begin position="976"/>
        <end position="1000"/>
    </location>
</feature>
<keyword evidence="20" id="KW-1185">Reference proteome</keyword>
<accession>A0ABQ5S0B7</accession>
<dbReference type="InterPro" id="IPR041796">
    <property type="entry name" value="Mre11_N"/>
</dbReference>
<evidence type="ECO:0000256" key="11">
    <source>
        <dbReference type="ARBA" id="ARBA00022839"/>
    </source>
</evidence>
<evidence type="ECO:0000256" key="10">
    <source>
        <dbReference type="ARBA" id="ARBA00022801"/>
    </source>
</evidence>
<evidence type="ECO:0000256" key="16">
    <source>
        <dbReference type="RuleBase" id="RU003447"/>
    </source>
</evidence>
<proteinExistence type="inferred from homology"/>
<keyword evidence="8 16" id="KW-0255">Endonuclease</keyword>
<evidence type="ECO:0000256" key="8">
    <source>
        <dbReference type="ARBA" id="ARBA00022759"/>
    </source>
</evidence>
<evidence type="ECO:0000256" key="9">
    <source>
        <dbReference type="ARBA" id="ARBA00022763"/>
    </source>
</evidence>
<sequence>MSALEAGDPNHLRILISTDNHLGVWEKDETRRDDSFRAFEEVLQLAVEKRVDMVLLGGDLFHENKPSRSTLVKAIQLLSKYCLNDRPVRFRILSDQSVNFVSGRVNFENPNLNVGLPVFTVHGNHDDPSGQDSLSAVDILSQTGLVNYFGKHPLVGSGAARITLSPVLIEKGSTRLCLYGLGNIRDERLGRSFQTPGCVQWQRPAASPGYPTDCWINMFVLHQNRVQHTAFAKACVREEHLPPFLDLAVWGHEHECRPDPVAIRGEGEGRYVVQPGSTVATALSEGESRPKHSLLLEVKGTNFRLQKFRLRSVRPFEFETVALRDVNPALKPEDTEAVTHFLATKIQEMITRAATSALPLPSAADGGGASDSPLLPLIRLRVDYTGFSTVNSQRLGQRFVGKVANPHDMLQWSKAPTRKVKVEGGSEAPGTLGAYDDEEGGYLRPEALDQSRIEDLIRQHLGPNALEVLPDDELAVALHNFVEKDDKNALHQCIEAALEETRNAAAAAAAGGGPDEGKLATAAVAGNEEDELLGAVRAGVERRKQQRQQRIQSQRDEDGVDLSALEAGVTQGGGGGTGAYGGYVDEHMANVRPPPPTAAAKSLPGPSQAAVAATTGRGRGRGGRGGRQQGLADSLARASTPSGRGRGTAAATAAATGGGGGGGPLDAFLQTAATSGSLPAPNPTPTQAKGRGARATTTAAATTRSGRGRGRGGRAGARGGVVSPTTSTVDDSDVEMAEDNDDDIEDIDEDHRQRKQQQKRPMAAPGARRGGAAAAVAAATATTPGRARSTRASAGASRKNYRIVDLDDEDDDEEGTDISEVIEEEEVESGDEVLEDEEDDMAQGPGRGWGPTKAAPKRSASGRGRGRGTMAPRNAAAAGRPQSRGSGRGTRDEAITITSDEEDDEPAPSLGPPAARAHAAAGAAFVGISTGPHDTITQGGSGGGGIATGAGPTPLGTGATAASGGGRKRPASFFTSGGGGVGATPGRGAGVAGRGWGQAR</sequence>
<dbReference type="Proteomes" id="UP001165090">
    <property type="component" value="Unassembled WGS sequence"/>
</dbReference>
<feature type="region of interest" description="Disordered" evidence="17">
    <location>
        <begin position="537"/>
        <end position="1000"/>
    </location>
</feature>
<reference evidence="19 20" key="1">
    <citation type="journal article" date="2023" name="IScience">
        <title>Expanded male sex-determining region conserved during the evolution of homothallism in the green alga Volvox.</title>
        <authorList>
            <person name="Yamamoto K."/>
            <person name="Matsuzaki R."/>
            <person name="Mahakham W."/>
            <person name="Heman W."/>
            <person name="Sekimoto H."/>
            <person name="Kawachi M."/>
            <person name="Minakuchi Y."/>
            <person name="Toyoda A."/>
            <person name="Nozaki H."/>
        </authorList>
    </citation>
    <scope>NUCLEOTIDE SEQUENCE [LARGE SCALE GENOMIC DNA]</scope>
    <source>
        <strain evidence="19 20">NIES-4468</strain>
    </source>
</reference>
<dbReference type="PANTHER" id="PTHR10139:SF1">
    <property type="entry name" value="DOUBLE-STRAND BREAK REPAIR PROTEIN MRE11"/>
    <property type="match status" value="1"/>
</dbReference>
<keyword evidence="9 16" id="KW-0227">DNA damage</keyword>
<feature type="compositionally biased region" description="Acidic residues" evidence="17">
    <location>
        <begin position="730"/>
        <end position="748"/>
    </location>
</feature>
<keyword evidence="14 16" id="KW-0539">Nucleus</keyword>
<dbReference type="CDD" id="cd00840">
    <property type="entry name" value="MPP_Mre11_N"/>
    <property type="match status" value="1"/>
</dbReference>
<evidence type="ECO:0000256" key="7">
    <source>
        <dbReference type="ARBA" id="ARBA00022723"/>
    </source>
</evidence>
<dbReference type="Pfam" id="PF04152">
    <property type="entry name" value="Mre11_DNA_bind"/>
    <property type="match status" value="1"/>
</dbReference>
<keyword evidence="6 16" id="KW-0540">Nuclease</keyword>
<feature type="compositionally biased region" description="Gly residues" evidence="17">
    <location>
        <begin position="939"/>
        <end position="948"/>
    </location>
</feature>
<evidence type="ECO:0000256" key="13">
    <source>
        <dbReference type="ARBA" id="ARBA00023211"/>
    </source>
</evidence>
<dbReference type="SMART" id="SM01347">
    <property type="entry name" value="Mre11_DNA_bind"/>
    <property type="match status" value="1"/>
</dbReference>
<feature type="domain" description="Mre11 DNA-binding" evidence="18">
    <location>
        <begin position="303"/>
        <end position="481"/>
    </location>
</feature>
<dbReference type="InterPro" id="IPR007281">
    <property type="entry name" value="Mre11_DNA-bd"/>
</dbReference>
<comment type="subcellular location">
    <subcellularLocation>
        <location evidence="3">Chromosome</location>
    </subcellularLocation>
    <subcellularLocation>
        <location evidence="2">Nucleus</location>
    </subcellularLocation>
</comment>
<feature type="compositionally biased region" description="Gly residues" evidence="17">
    <location>
        <begin position="570"/>
        <end position="581"/>
    </location>
</feature>
<dbReference type="Pfam" id="PF00149">
    <property type="entry name" value="Metallophos"/>
    <property type="match status" value="1"/>
</dbReference>
<keyword evidence="12 16" id="KW-0234">DNA repair</keyword>
<evidence type="ECO:0000256" key="15">
    <source>
        <dbReference type="ARBA" id="ARBA00023254"/>
    </source>
</evidence>
<dbReference type="InterPro" id="IPR038487">
    <property type="entry name" value="Mre11_capping_dom"/>
</dbReference>
<evidence type="ECO:0000313" key="20">
    <source>
        <dbReference type="Proteomes" id="UP001165090"/>
    </source>
</evidence>
<dbReference type="NCBIfam" id="TIGR00583">
    <property type="entry name" value="mre11"/>
    <property type="match status" value="1"/>
</dbReference>
<dbReference type="InterPro" id="IPR003701">
    <property type="entry name" value="Mre11"/>
</dbReference>
<evidence type="ECO:0000256" key="14">
    <source>
        <dbReference type="ARBA" id="ARBA00023242"/>
    </source>
</evidence>
<evidence type="ECO:0000256" key="1">
    <source>
        <dbReference type="ARBA" id="ARBA00001936"/>
    </source>
</evidence>
<dbReference type="EMBL" id="BSDZ01000015">
    <property type="protein sequence ID" value="GLI63345.1"/>
    <property type="molecule type" value="Genomic_DNA"/>
</dbReference>
<dbReference type="PANTHER" id="PTHR10139">
    <property type="entry name" value="DOUBLE-STRAND BREAK REPAIR PROTEIN MRE11"/>
    <property type="match status" value="1"/>
</dbReference>
<protein>
    <recommendedName>
        <fullName evidence="18">Mre11 DNA-binding domain-containing protein</fullName>
    </recommendedName>
</protein>
<feature type="compositionally biased region" description="Acidic residues" evidence="17">
    <location>
        <begin position="806"/>
        <end position="841"/>
    </location>
</feature>
<keyword evidence="10 16" id="KW-0378">Hydrolase</keyword>
<name>A0ABQ5S0B7_9CHLO</name>
<dbReference type="Gene3D" id="3.60.21.10">
    <property type="match status" value="1"/>
</dbReference>
<evidence type="ECO:0000256" key="6">
    <source>
        <dbReference type="ARBA" id="ARBA00022722"/>
    </source>
</evidence>